<sequence>MTKPKAASGKKTNIADIRKFFKDDLFINAKPTILDAFKQEDIVVVDIKDKKKQVWWPAQVRNPFYRDSKKEKKLTYVYIPQTDANKNSIFNAALRKVRLYTPNEPIPEDANEELLLAFESAKHLYNKKMDNVLTESDDNHMEVVDEEQSTSSPTAVIEEAVVEEIDVDEEENDDEEEHVVKDAQKGSNTKENTKKRGGIVKKESISAAARVSLRAAKSSLKAEPKEVVPKKVSARLAKANQPLEEPKIIIRSAKAVVPKKDHAKAKMCLPKKASTSNETTSPMSTVKSNETVKDETMEEEAIENEEMEGDGVSASKTVKTDTQPAESITNNAPTLEPNMARFLMSERNRLNLLEIWAETKISPRHSSFTMPQQVPVLKFDHLTETILSVEELEKVLVSFKQWLANTEQFKNMFSLVELLYIQTVMLPESYIYYYSILNNCNYQEAEVIYFRSLAVRLENMSPSPTPSDANPDAATNSEGCKIGNLLAAADMMNNP</sequence>
<name>A0AC35TRP7_9BILA</name>
<proteinExistence type="predicted"/>
<evidence type="ECO:0000313" key="1">
    <source>
        <dbReference type="Proteomes" id="UP000095286"/>
    </source>
</evidence>
<protein>
    <submittedName>
        <fullName evidence="2">PWWP domain-containing protein</fullName>
    </submittedName>
</protein>
<dbReference type="WBParaSite" id="RSKR_0000348900.1">
    <property type="protein sequence ID" value="RSKR_0000348900.1"/>
    <property type="gene ID" value="RSKR_0000348900"/>
</dbReference>
<organism evidence="1 2">
    <name type="scientific">Rhabditophanes sp. KR3021</name>
    <dbReference type="NCBI Taxonomy" id="114890"/>
    <lineage>
        <taxon>Eukaryota</taxon>
        <taxon>Metazoa</taxon>
        <taxon>Ecdysozoa</taxon>
        <taxon>Nematoda</taxon>
        <taxon>Chromadorea</taxon>
        <taxon>Rhabditida</taxon>
        <taxon>Tylenchina</taxon>
        <taxon>Panagrolaimomorpha</taxon>
        <taxon>Strongyloidoidea</taxon>
        <taxon>Alloionematidae</taxon>
        <taxon>Rhabditophanes</taxon>
    </lineage>
</organism>
<reference evidence="2" key="1">
    <citation type="submission" date="2016-11" db="UniProtKB">
        <authorList>
            <consortium name="WormBaseParasite"/>
        </authorList>
    </citation>
    <scope>IDENTIFICATION</scope>
    <source>
        <strain evidence="2">KR3021</strain>
    </source>
</reference>
<evidence type="ECO:0000313" key="2">
    <source>
        <dbReference type="WBParaSite" id="RSKR_0000348900.1"/>
    </source>
</evidence>
<dbReference type="Proteomes" id="UP000095286">
    <property type="component" value="Unplaced"/>
</dbReference>
<accession>A0AC35TRP7</accession>